<comment type="caution">
    <text evidence="1">The sequence shown here is derived from an EMBL/GenBank/DDBJ whole genome shotgun (WGS) entry which is preliminary data.</text>
</comment>
<accession>U7QL79</accession>
<proteinExistence type="predicted"/>
<gene>
    <name evidence="1" type="ORF">M595_1432</name>
</gene>
<keyword evidence="2" id="KW-1185">Reference proteome</keyword>
<sequence>MENTLNQIEAEILTLKDDAAGEKFKWHTYTVKRKRIAKG</sequence>
<evidence type="ECO:0000313" key="1">
    <source>
        <dbReference type="EMBL" id="ERT08633.1"/>
    </source>
</evidence>
<dbReference type="Proteomes" id="UP000017127">
    <property type="component" value="Unassembled WGS sequence"/>
</dbReference>
<organism evidence="1 2">
    <name type="scientific">Lyngbya aestuarii BL J</name>
    <dbReference type="NCBI Taxonomy" id="1348334"/>
    <lineage>
        <taxon>Bacteria</taxon>
        <taxon>Bacillati</taxon>
        <taxon>Cyanobacteriota</taxon>
        <taxon>Cyanophyceae</taxon>
        <taxon>Oscillatoriophycideae</taxon>
        <taxon>Oscillatoriales</taxon>
        <taxon>Microcoleaceae</taxon>
        <taxon>Lyngbya</taxon>
    </lineage>
</organism>
<name>U7QL79_9CYAN</name>
<evidence type="ECO:0000313" key="2">
    <source>
        <dbReference type="Proteomes" id="UP000017127"/>
    </source>
</evidence>
<protein>
    <submittedName>
        <fullName evidence="1">Uncharacterized protein</fullName>
    </submittedName>
</protein>
<dbReference type="EMBL" id="AUZM01000009">
    <property type="protein sequence ID" value="ERT08633.1"/>
    <property type="molecule type" value="Genomic_DNA"/>
</dbReference>
<reference evidence="1 2" key="1">
    <citation type="journal article" date="2013" name="Front. Microbiol.">
        <title>Comparative genomic analyses of the cyanobacterium, Lyngbya aestuarii BL J, a powerful hydrogen producer.</title>
        <authorList>
            <person name="Kothari A."/>
            <person name="Vaughn M."/>
            <person name="Garcia-Pichel F."/>
        </authorList>
    </citation>
    <scope>NUCLEOTIDE SEQUENCE [LARGE SCALE GENOMIC DNA]</scope>
    <source>
        <strain evidence="1 2">BL J</strain>
    </source>
</reference>
<dbReference type="AlphaFoldDB" id="U7QL79"/>